<reference evidence="1" key="1">
    <citation type="submission" date="2022-11" db="EMBL/GenBank/DDBJ databases">
        <title>Centuries of genome instability and evolution in soft-shell clam transmissible cancer (bioRxiv).</title>
        <authorList>
            <person name="Hart S.F.M."/>
            <person name="Yonemitsu M.A."/>
            <person name="Giersch R.M."/>
            <person name="Beal B.F."/>
            <person name="Arriagada G."/>
            <person name="Davis B.W."/>
            <person name="Ostrander E.A."/>
            <person name="Goff S.P."/>
            <person name="Metzger M.J."/>
        </authorList>
    </citation>
    <scope>NUCLEOTIDE SEQUENCE</scope>
    <source>
        <strain evidence="1">MELC-2E11</strain>
        <tissue evidence="1">Siphon/mantle</tissue>
    </source>
</reference>
<evidence type="ECO:0000313" key="2">
    <source>
        <dbReference type="Proteomes" id="UP001164746"/>
    </source>
</evidence>
<accession>A0ABY7DV42</accession>
<proteinExistence type="predicted"/>
<organism evidence="1 2">
    <name type="scientific">Mya arenaria</name>
    <name type="common">Soft-shell clam</name>
    <dbReference type="NCBI Taxonomy" id="6604"/>
    <lineage>
        <taxon>Eukaryota</taxon>
        <taxon>Metazoa</taxon>
        <taxon>Spiralia</taxon>
        <taxon>Lophotrochozoa</taxon>
        <taxon>Mollusca</taxon>
        <taxon>Bivalvia</taxon>
        <taxon>Autobranchia</taxon>
        <taxon>Heteroconchia</taxon>
        <taxon>Euheterodonta</taxon>
        <taxon>Imparidentia</taxon>
        <taxon>Neoheterodontei</taxon>
        <taxon>Myida</taxon>
        <taxon>Myoidea</taxon>
        <taxon>Myidae</taxon>
        <taxon>Mya</taxon>
    </lineage>
</organism>
<evidence type="ECO:0000313" key="1">
    <source>
        <dbReference type="EMBL" id="WAQ99973.1"/>
    </source>
</evidence>
<protein>
    <submittedName>
        <fullName evidence="1">Uncharacterized protein</fullName>
    </submittedName>
</protein>
<dbReference type="Proteomes" id="UP001164746">
    <property type="component" value="Chromosome 3"/>
</dbReference>
<keyword evidence="2" id="KW-1185">Reference proteome</keyword>
<sequence length="168" mass="18478">MTSSGCVNERTEEQTGLEAPLTYGWRNVLRYITIVQPVECLTLVWFLRLTRTDILPNAVDLWEHCALPTLMTVRISRIPTLATAVSGVVPTLPNPRRNAGITKHLSNNIVLLPEATPHLSRVGCGHVTIQLELINVDACVSGEEGITTPRLVPEPAAILERDLLKILS</sequence>
<name>A0ABY7DV42_MYAAR</name>
<dbReference type="EMBL" id="CP111014">
    <property type="protein sequence ID" value="WAQ99973.1"/>
    <property type="molecule type" value="Genomic_DNA"/>
</dbReference>
<gene>
    <name evidence="1" type="ORF">MAR_024346</name>
</gene>